<feature type="compositionally biased region" description="Polar residues" evidence="1">
    <location>
        <begin position="83"/>
        <end position="92"/>
    </location>
</feature>
<dbReference type="AlphaFoldDB" id="A0A5N6M659"/>
<protein>
    <submittedName>
        <fullName evidence="2">Uncharacterized protein</fullName>
    </submittedName>
</protein>
<feature type="region of interest" description="Disordered" evidence="1">
    <location>
        <begin position="71"/>
        <end position="92"/>
    </location>
</feature>
<proteinExistence type="predicted"/>
<reference evidence="2 3" key="1">
    <citation type="submission" date="2019-05" db="EMBL/GenBank/DDBJ databases">
        <title>Mikania micrantha, genome provides insights into the molecular mechanism of rapid growth.</title>
        <authorList>
            <person name="Liu B."/>
        </authorList>
    </citation>
    <scope>NUCLEOTIDE SEQUENCE [LARGE SCALE GENOMIC DNA]</scope>
    <source>
        <strain evidence="2">NLD-2019</strain>
        <tissue evidence="2">Leaf</tissue>
    </source>
</reference>
<dbReference type="EMBL" id="SZYD01000016">
    <property type="protein sequence ID" value="KAD3336084.1"/>
    <property type="molecule type" value="Genomic_DNA"/>
</dbReference>
<accession>A0A5N6M659</accession>
<gene>
    <name evidence="2" type="ORF">E3N88_31603</name>
</gene>
<sequence>MAISSTKLPYQNQNKNSSTHQINLSQIDFYPSIPESLKIEANWNLHSPPPSFKPITGLRPIEAFTALGQTIQPSQPPTENRLKLSQPSTQNRTYHRSIEAFTAPILPD</sequence>
<organism evidence="2 3">
    <name type="scientific">Mikania micrantha</name>
    <name type="common">bitter vine</name>
    <dbReference type="NCBI Taxonomy" id="192012"/>
    <lineage>
        <taxon>Eukaryota</taxon>
        <taxon>Viridiplantae</taxon>
        <taxon>Streptophyta</taxon>
        <taxon>Embryophyta</taxon>
        <taxon>Tracheophyta</taxon>
        <taxon>Spermatophyta</taxon>
        <taxon>Magnoliopsida</taxon>
        <taxon>eudicotyledons</taxon>
        <taxon>Gunneridae</taxon>
        <taxon>Pentapetalae</taxon>
        <taxon>asterids</taxon>
        <taxon>campanulids</taxon>
        <taxon>Asterales</taxon>
        <taxon>Asteraceae</taxon>
        <taxon>Asteroideae</taxon>
        <taxon>Heliantheae alliance</taxon>
        <taxon>Eupatorieae</taxon>
        <taxon>Mikania</taxon>
    </lineage>
</organism>
<comment type="caution">
    <text evidence="2">The sequence shown here is derived from an EMBL/GenBank/DDBJ whole genome shotgun (WGS) entry which is preliminary data.</text>
</comment>
<dbReference type="Proteomes" id="UP000326396">
    <property type="component" value="Linkage Group LG6"/>
</dbReference>
<evidence type="ECO:0000313" key="3">
    <source>
        <dbReference type="Proteomes" id="UP000326396"/>
    </source>
</evidence>
<evidence type="ECO:0000256" key="1">
    <source>
        <dbReference type="SAM" id="MobiDB-lite"/>
    </source>
</evidence>
<keyword evidence="3" id="KW-1185">Reference proteome</keyword>
<evidence type="ECO:0000313" key="2">
    <source>
        <dbReference type="EMBL" id="KAD3336084.1"/>
    </source>
</evidence>
<name>A0A5N6M659_9ASTR</name>